<dbReference type="Gene3D" id="3.50.50.60">
    <property type="entry name" value="FAD/NAD(P)-binding domain"/>
    <property type="match status" value="2"/>
</dbReference>
<dbReference type="Proteomes" id="UP000198771">
    <property type="component" value="Unassembled WGS sequence"/>
</dbReference>
<dbReference type="EMBL" id="FMXO01000009">
    <property type="protein sequence ID" value="SDB37829.1"/>
    <property type="molecule type" value="Genomic_DNA"/>
</dbReference>
<protein>
    <submittedName>
        <fullName evidence="2">Sulfide:quinone oxidoreductase</fullName>
    </submittedName>
</protein>
<dbReference type="RefSeq" id="WP_092120333.1">
    <property type="nucleotide sequence ID" value="NZ_FMXO01000009.1"/>
</dbReference>
<evidence type="ECO:0000313" key="3">
    <source>
        <dbReference type="Proteomes" id="UP000198771"/>
    </source>
</evidence>
<keyword evidence="3" id="KW-1185">Reference proteome</keyword>
<dbReference type="SUPFAM" id="SSF51905">
    <property type="entry name" value="FAD/NAD(P)-binding domain"/>
    <property type="match status" value="2"/>
</dbReference>
<dbReference type="PANTHER" id="PTHR43755">
    <property type="match status" value="1"/>
</dbReference>
<evidence type="ECO:0000259" key="1">
    <source>
        <dbReference type="Pfam" id="PF07992"/>
    </source>
</evidence>
<proteinExistence type="predicted"/>
<dbReference type="GO" id="GO:0016491">
    <property type="term" value="F:oxidoreductase activity"/>
    <property type="evidence" value="ECO:0007669"/>
    <property type="project" value="InterPro"/>
</dbReference>
<dbReference type="AlphaFoldDB" id="A0A1G6CYA4"/>
<dbReference type="Pfam" id="PF07992">
    <property type="entry name" value="Pyr_redox_2"/>
    <property type="match status" value="1"/>
</dbReference>
<dbReference type="OrthoDB" id="9802771at2"/>
<reference evidence="2 3" key="1">
    <citation type="submission" date="2016-10" db="EMBL/GenBank/DDBJ databases">
        <authorList>
            <person name="de Groot N.N."/>
        </authorList>
    </citation>
    <scope>NUCLEOTIDE SEQUENCE [LARGE SCALE GENOMIC DNA]</scope>
    <source>
        <strain evidence="2 3">ASO4-2</strain>
    </source>
</reference>
<dbReference type="PANTHER" id="PTHR43755:SF1">
    <property type="entry name" value="FAD-DEPENDENT PYRIDINE NUCLEOTIDE-DISULPHIDE OXIDOREDUCTASE"/>
    <property type="match status" value="1"/>
</dbReference>
<evidence type="ECO:0000313" key="2">
    <source>
        <dbReference type="EMBL" id="SDB37829.1"/>
    </source>
</evidence>
<sequence length="412" mass="46169">MKKLLILGSGSGGTMVATKIREKLPEKEWEITVIDRDWQHHYQAGWLFVPFGVYTLDDCIKPKADFVPKGVKLVMDSIESIDPAKKTVKCKNGSYSYDWVVVATGCRIAPEEVEGMMDDWGGNIHNYYTPDGAVALFKKWKNMKEGRIVHHISEMPIKCPVAPLEFVYLADWFFTINGVRKNIEIELVTPLTGAFTKPVAAKILGKVCDDKNIKVTPNFVVDNVNVGKKSIESVSGEEVPYDLLVAIPPNFGQQVIIDSGLGDAMGYVDTDKHTLKAKNFDNMYVIGDATNVPTSKAGSVAHYESDIVVDNLIREIEGEEPRPDFDGHSTCFIVSGYEQAYLIDFNYEVEPLPGKYPFPGIGPFSLLGESHMNYWGKMMFKWIYFDLMLKGSELPLEPQMFMAGKMRHLAKA</sequence>
<dbReference type="InterPro" id="IPR023753">
    <property type="entry name" value="FAD/NAD-binding_dom"/>
</dbReference>
<name>A0A1G6CYA4_9BACT</name>
<accession>A0A1G6CYA4</accession>
<dbReference type="STRING" id="617002.SAMN05660653_01820"/>
<organism evidence="2 3">
    <name type="scientific">Desulfonatronum thiosulfatophilum</name>
    <dbReference type="NCBI Taxonomy" id="617002"/>
    <lineage>
        <taxon>Bacteria</taxon>
        <taxon>Pseudomonadati</taxon>
        <taxon>Thermodesulfobacteriota</taxon>
        <taxon>Desulfovibrionia</taxon>
        <taxon>Desulfovibrionales</taxon>
        <taxon>Desulfonatronaceae</taxon>
        <taxon>Desulfonatronum</taxon>
    </lineage>
</organism>
<dbReference type="InterPro" id="IPR052541">
    <property type="entry name" value="SQRD"/>
</dbReference>
<dbReference type="InterPro" id="IPR036188">
    <property type="entry name" value="FAD/NAD-bd_sf"/>
</dbReference>
<gene>
    <name evidence="2" type="ORF">SAMN05660653_01820</name>
</gene>
<feature type="domain" description="FAD/NAD(P)-binding" evidence="1">
    <location>
        <begin position="3"/>
        <end position="126"/>
    </location>
</feature>